<gene>
    <name evidence="1" type="primary">ydeM_1</name>
    <name evidence="1" type="ORF">NCTC7307_02618</name>
</gene>
<dbReference type="AlphaFoldDB" id="A0A2X4TBX7"/>
<keyword evidence="2" id="KW-1185">Reference proteome</keyword>
<dbReference type="InterPro" id="IPR013785">
    <property type="entry name" value="Aldolase_TIM"/>
</dbReference>
<dbReference type="Gene3D" id="3.20.20.70">
    <property type="entry name" value="Aldolase class I"/>
    <property type="match status" value="1"/>
</dbReference>
<proteinExistence type="predicted"/>
<evidence type="ECO:0000313" key="1">
    <source>
        <dbReference type="EMBL" id="SQI23999.1"/>
    </source>
</evidence>
<dbReference type="EMBL" id="LS483466">
    <property type="protein sequence ID" value="SQI23999.1"/>
    <property type="molecule type" value="Genomic_DNA"/>
</dbReference>
<protein>
    <submittedName>
        <fullName evidence="1">Regulatory protein</fullName>
    </submittedName>
</protein>
<accession>A0A2X4TBX7</accession>
<evidence type="ECO:0000313" key="2">
    <source>
        <dbReference type="Proteomes" id="UP000248731"/>
    </source>
</evidence>
<reference evidence="1 2" key="1">
    <citation type="submission" date="2018-06" db="EMBL/GenBank/DDBJ databases">
        <authorList>
            <consortium name="Pathogen Informatics"/>
            <person name="Doyle S."/>
        </authorList>
    </citation>
    <scope>NUCLEOTIDE SEQUENCE [LARGE SCALE GENOMIC DNA]</scope>
    <source>
        <strain evidence="1 2">NCTC7307</strain>
    </source>
</reference>
<dbReference type="Proteomes" id="UP000248731">
    <property type="component" value="Chromosome 1"/>
</dbReference>
<organism evidence="1 2">
    <name type="scientific">Salmonella enterica subsp. arizonae</name>
    <dbReference type="NCBI Taxonomy" id="59203"/>
    <lineage>
        <taxon>Bacteria</taxon>
        <taxon>Pseudomonadati</taxon>
        <taxon>Pseudomonadota</taxon>
        <taxon>Gammaproteobacteria</taxon>
        <taxon>Enterobacterales</taxon>
        <taxon>Enterobacteriaceae</taxon>
        <taxon>Salmonella</taxon>
    </lineage>
</organism>
<sequence length="55" mass="6293">MLNARKSPKQTMSDSMLRRYIRDYLRSHAGDTVDFAWQGGEPTLAGLDFYRKAVA</sequence>
<name>A0A2X4TBX7_SALER</name>